<dbReference type="EMBL" id="JAULSY010000030">
    <property type="protein sequence ID" value="KAK0670530.1"/>
    <property type="molecule type" value="Genomic_DNA"/>
</dbReference>
<accession>A0AA39ZH16</accession>
<gene>
    <name evidence="1" type="ORF">QBC41DRAFT_221485</name>
</gene>
<name>A0AA39ZH16_9PEZI</name>
<keyword evidence="2" id="KW-1185">Reference proteome</keyword>
<evidence type="ECO:0000313" key="1">
    <source>
        <dbReference type="EMBL" id="KAK0670530.1"/>
    </source>
</evidence>
<evidence type="ECO:0000313" key="2">
    <source>
        <dbReference type="Proteomes" id="UP001174997"/>
    </source>
</evidence>
<dbReference type="AlphaFoldDB" id="A0AA39ZH16"/>
<proteinExistence type="predicted"/>
<sequence length="87" mass="9762">SHSRYHLSVVRGYILHGFALGILNGPGEKNNGRRLSHSQLPWPEIQSTNPHAFSVQLMDFPDGIVVFTTCLSLIFTTRSGPPWGWFL</sequence>
<protein>
    <submittedName>
        <fullName evidence="1">Uncharacterized protein</fullName>
    </submittedName>
</protein>
<reference evidence="1" key="1">
    <citation type="submission" date="2023-06" db="EMBL/GenBank/DDBJ databases">
        <title>Genome-scale phylogeny and comparative genomics of the fungal order Sordariales.</title>
        <authorList>
            <consortium name="Lawrence Berkeley National Laboratory"/>
            <person name="Hensen N."/>
            <person name="Bonometti L."/>
            <person name="Westerberg I."/>
            <person name="Brannstrom I.O."/>
            <person name="Guillou S."/>
            <person name="Cros-Aarteil S."/>
            <person name="Calhoun S."/>
            <person name="Haridas S."/>
            <person name="Kuo A."/>
            <person name="Mondo S."/>
            <person name="Pangilinan J."/>
            <person name="Riley R."/>
            <person name="Labutti K."/>
            <person name="Andreopoulos B."/>
            <person name="Lipzen A."/>
            <person name="Chen C."/>
            <person name="Yanf M."/>
            <person name="Daum C."/>
            <person name="Ng V."/>
            <person name="Clum A."/>
            <person name="Steindorff A."/>
            <person name="Ohm R."/>
            <person name="Martin F."/>
            <person name="Silar P."/>
            <person name="Natvig D."/>
            <person name="Lalanne C."/>
            <person name="Gautier V."/>
            <person name="Ament-Velasquez S.L."/>
            <person name="Kruys A."/>
            <person name="Hutchinson M.I."/>
            <person name="Powell A.J."/>
            <person name="Barry K."/>
            <person name="Miller A.N."/>
            <person name="Grigoriev I.V."/>
            <person name="Debuchy R."/>
            <person name="Gladieux P."/>
            <person name="Thoren M.H."/>
            <person name="Johannesson H."/>
        </authorList>
    </citation>
    <scope>NUCLEOTIDE SEQUENCE</scope>
    <source>
        <strain evidence="1">CBS 307.81</strain>
    </source>
</reference>
<organism evidence="1 2">
    <name type="scientific">Cercophora samala</name>
    <dbReference type="NCBI Taxonomy" id="330535"/>
    <lineage>
        <taxon>Eukaryota</taxon>
        <taxon>Fungi</taxon>
        <taxon>Dikarya</taxon>
        <taxon>Ascomycota</taxon>
        <taxon>Pezizomycotina</taxon>
        <taxon>Sordariomycetes</taxon>
        <taxon>Sordariomycetidae</taxon>
        <taxon>Sordariales</taxon>
        <taxon>Lasiosphaeriaceae</taxon>
        <taxon>Cercophora</taxon>
    </lineage>
</organism>
<feature type="non-terminal residue" evidence="1">
    <location>
        <position position="1"/>
    </location>
</feature>
<dbReference type="Proteomes" id="UP001174997">
    <property type="component" value="Unassembled WGS sequence"/>
</dbReference>
<comment type="caution">
    <text evidence="1">The sequence shown here is derived from an EMBL/GenBank/DDBJ whole genome shotgun (WGS) entry which is preliminary data.</text>
</comment>